<dbReference type="Proteomes" id="UP000254326">
    <property type="component" value="Unassembled WGS sequence"/>
</dbReference>
<evidence type="ECO:0000256" key="3">
    <source>
        <dbReference type="ARBA" id="ARBA00022475"/>
    </source>
</evidence>
<comment type="similarity">
    <text evidence="2">Belongs to the chromate ion transporter (CHR) (TC 2.A.51) family.</text>
</comment>
<feature type="transmembrane region" description="Helical" evidence="7">
    <location>
        <begin position="188"/>
        <end position="208"/>
    </location>
</feature>
<evidence type="ECO:0008006" key="10">
    <source>
        <dbReference type="Google" id="ProtNLM"/>
    </source>
</evidence>
<protein>
    <recommendedName>
        <fullName evidence="10">Chromate transporter</fullName>
    </recommendedName>
</protein>
<evidence type="ECO:0000313" key="9">
    <source>
        <dbReference type="Proteomes" id="UP000254326"/>
    </source>
</evidence>
<dbReference type="PIRSF" id="PIRSF004810">
    <property type="entry name" value="ChrA"/>
    <property type="match status" value="1"/>
</dbReference>
<dbReference type="OrthoDB" id="8969999at2"/>
<organism evidence="8 9">
    <name type="scientific">Marinomonas piezotolerans</name>
    <dbReference type="NCBI Taxonomy" id="2213058"/>
    <lineage>
        <taxon>Bacteria</taxon>
        <taxon>Pseudomonadati</taxon>
        <taxon>Pseudomonadota</taxon>
        <taxon>Gammaproteobacteria</taxon>
        <taxon>Oceanospirillales</taxon>
        <taxon>Oceanospirillaceae</taxon>
        <taxon>Marinomonas</taxon>
    </lineage>
</organism>
<feature type="transmembrane region" description="Helical" evidence="7">
    <location>
        <begin position="251"/>
        <end position="272"/>
    </location>
</feature>
<keyword evidence="9" id="KW-1185">Reference proteome</keyword>
<feature type="transmembrane region" description="Helical" evidence="7">
    <location>
        <begin position="320"/>
        <end position="338"/>
    </location>
</feature>
<keyword evidence="4 7" id="KW-0812">Transmembrane</keyword>
<proteinExistence type="inferred from homology"/>
<comment type="subcellular location">
    <subcellularLocation>
        <location evidence="1">Cell membrane</location>
        <topology evidence="1">Multi-pass membrane protein</topology>
    </subcellularLocation>
</comment>
<dbReference type="GO" id="GO:0015109">
    <property type="term" value="F:chromate transmembrane transporter activity"/>
    <property type="evidence" value="ECO:0007669"/>
    <property type="project" value="InterPro"/>
</dbReference>
<accession>A0A370U6I1</accession>
<comment type="caution">
    <text evidence="8">The sequence shown here is derived from an EMBL/GenBank/DDBJ whole genome shotgun (WGS) entry which is preliminary data.</text>
</comment>
<dbReference type="InterPro" id="IPR014047">
    <property type="entry name" value="Chr_Tranpt_l_chain"/>
</dbReference>
<dbReference type="NCBIfam" id="TIGR00937">
    <property type="entry name" value="2A51"/>
    <property type="match status" value="1"/>
</dbReference>
<feature type="transmembrane region" description="Helical" evidence="7">
    <location>
        <begin position="367"/>
        <end position="384"/>
    </location>
</feature>
<dbReference type="Pfam" id="PF02417">
    <property type="entry name" value="Chromate_transp"/>
    <property type="match status" value="2"/>
</dbReference>
<keyword evidence="3" id="KW-1003">Cell membrane</keyword>
<dbReference type="PANTHER" id="PTHR33567">
    <property type="entry name" value="CHROMATE ION TRANSPORTER (EUROFUNG)"/>
    <property type="match status" value="1"/>
</dbReference>
<dbReference type="GO" id="GO:0005886">
    <property type="term" value="C:plasma membrane"/>
    <property type="evidence" value="ECO:0007669"/>
    <property type="project" value="UniProtKB-SubCell"/>
</dbReference>
<feature type="transmembrane region" description="Helical" evidence="7">
    <location>
        <begin position="284"/>
        <end position="308"/>
    </location>
</feature>
<dbReference type="EMBL" id="QKRA01000008">
    <property type="protein sequence ID" value="RDL43387.1"/>
    <property type="molecule type" value="Genomic_DNA"/>
</dbReference>
<evidence type="ECO:0000256" key="4">
    <source>
        <dbReference type="ARBA" id="ARBA00022692"/>
    </source>
</evidence>
<evidence type="ECO:0000256" key="2">
    <source>
        <dbReference type="ARBA" id="ARBA00005262"/>
    </source>
</evidence>
<dbReference type="AlphaFoldDB" id="A0A370U6I1"/>
<evidence type="ECO:0000256" key="1">
    <source>
        <dbReference type="ARBA" id="ARBA00004651"/>
    </source>
</evidence>
<evidence type="ECO:0000256" key="5">
    <source>
        <dbReference type="ARBA" id="ARBA00022989"/>
    </source>
</evidence>
<dbReference type="InterPro" id="IPR003370">
    <property type="entry name" value="Chromate_transpt"/>
</dbReference>
<reference evidence="8 9" key="1">
    <citation type="submission" date="2018-06" db="EMBL/GenBank/DDBJ databases">
        <title>Marinomonas sp. YLB-05 draft genome sequence.</title>
        <authorList>
            <person name="Yu L."/>
            <person name="Tang X."/>
        </authorList>
    </citation>
    <scope>NUCLEOTIDE SEQUENCE [LARGE SCALE GENOMIC DNA]</scope>
    <source>
        <strain evidence="8 9">YLB-05</strain>
    </source>
</reference>
<dbReference type="PANTHER" id="PTHR33567:SF3">
    <property type="entry name" value="CHROMATE ION TRANSPORTER (EUROFUNG)"/>
    <property type="match status" value="1"/>
</dbReference>
<name>A0A370U6I1_9GAMM</name>
<gene>
    <name evidence="8" type="ORF">DN730_15435</name>
</gene>
<evidence type="ECO:0000256" key="6">
    <source>
        <dbReference type="ARBA" id="ARBA00023136"/>
    </source>
</evidence>
<evidence type="ECO:0000313" key="8">
    <source>
        <dbReference type="EMBL" id="RDL43387.1"/>
    </source>
</evidence>
<sequence>MVFNIFKTFFLLGCTSFGGPAAHLGYFRKLFVEQLKWVDEPQYAQWIAISQVMPGPGSSQVGFAIGCHRAGIMGGLAAFVGFTLPSVMLMCAFAWFGTLVVGEQWFTNIISALKLMAVVIVADAALGMYRSFCSSRTLKLMALAGVLFTLAWPFGFAGLWLVAIAGLLGAGMRSKETPSMKDHRRPSLVRANVALVIFVVLFVVSLMLPDQGVAGLAAQFYQSGSLVFGGGHVVLPLISEFVSNDVSTSQVLTGYAAAQAVPGPMFTIATYLGAMVAPAEHSIIWALVATGAIFAPGLLLMLVGQAYWQRLAGYARAQGAVQYINAAVVGLLVATLVFPIIPTSVTTYWQIVVVGAAFVWVHGFKPPIWQVVVAFLAGAMTASLL</sequence>
<feature type="transmembrane region" description="Helical" evidence="7">
    <location>
        <begin position="109"/>
        <end position="129"/>
    </location>
</feature>
<feature type="transmembrane region" description="Helical" evidence="7">
    <location>
        <begin position="220"/>
        <end position="239"/>
    </location>
</feature>
<keyword evidence="5 7" id="KW-1133">Transmembrane helix</keyword>
<feature type="transmembrane region" description="Helical" evidence="7">
    <location>
        <begin position="141"/>
        <end position="168"/>
    </location>
</feature>
<evidence type="ECO:0000256" key="7">
    <source>
        <dbReference type="SAM" id="Phobius"/>
    </source>
</evidence>
<feature type="transmembrane region" description="Helical" evidence="7">
    <location>
        <begin position="6"/>
        <end position="27"/>
    </location>
</feature>
<keyword evidence="6 7" id="KW-0472">Membrane</keyword>
<feature type="transmembrane region" description="Helical" evidence="7">
    <location>
        <begin position="76"/>
        <end position="97"/>
    </location>
</feature>